<gene>
    <name evidence="1" type="ORF">T4D_12806</name>
</gene>
<sequence>MSIVQKILKFSRKRLFHKYGHNGYQSIRNNLRNTTKLLWNNLAKGNLDAVYSTTTEFLSLKLSKMQ</sequence>
<dbReference type="EMBL" id="JYDT01001931">
    <property type="protein sequence ID" value="KRY63855.1"/>
    <property type="molecule type" value="Genomic_DNA"/>
</dbReference>
<keyword evidence="2" id="KW-1185">Reference proteome</keyword>
<proteinExistence type="predicted"/>
<evidence type="ECO:0000313" key="2">
    <source>
        <dbReference type="Proteomes" id="UP000054995"/>
    </source>
</evidence>
<dbReference type="AlphaFoldDB" id="A0A0V1DQJ3"/>
<organism evidence="1 2">
    <name type="scientific">Trichinella pseudospiralis</name>
    <name type="common">Parasitic roundworm</name>
    <dbReference type="NCBI Taxonomy" id="6337"/>
    <lineage>
        <taxon>Eukaryota</taxon>
        <taxon>Metazoa</taxon>
        <taxon>Ecdysozoa</taxon>
        <taxon>Nematoda</taxon>
        <taxon>Enoplea</taxon>
        <taxon>Dorylaimia</taxon>
        <taxon>Trichinellida</taxon>
        <taxon>Trichinellidae</taxon>
        <taxon>Trichinella</taxon>
    </lineage>
</organism>
<name>A0A0V1DQJ3_TRIPS</name>
<accession>A0A0V1DQJ3</accession>
<dbReference type="Proteomes" id="UP000054995">
    <property type="component" value="Unassembled WGS sequence"/>
</dbReference>
<reference evidence="1 2" key="1">
    <citation type="submission" date="2015-01" db="EMBL/GenBank/DDBJ databases">
        <title>Evolution of Trichinella species and genotypes.</title>
        <authorList>
            <person name="Korhonen P.K."/>
            <person name="Edoardo P."/>
            <person name="Giuseppe L.R."/>
            <person name="Gasser R.B."/>
        </authorList>
    </citation>
    <scope>NUCLEOTIDE SEQUENCE [LARGE SCALE GENOMIC DNA]</scope>
    <source>
        <strain evidence="1">ISS470</strain>
    </source>
</reference>
<comment type="caution">
    <text evidence="1">The sequence shown here is derived from an EMBL/GenBank/DDBJ whole genome shotgun (WGS) entry which is preliminary data.</text>
</comment>
<evidence type="ECO:0000313" key="1">
    <source>
        <dbReference type="EMBL" id="KRY63855.1"/>
    </source>
</evidence>
<protein>
    <submittedName>
        <fullName evidence="1">Uncharacterized protein</fullName>
    </submittedName>
</protein>